<reference evidence="1" key="1">
    <citation type="journal article" date="2020" name="G3 (Bethesda)">
        <title>High-Quality Assemblies for Three Invasive Social Wasps from the &lt;i&gt;Vespula&lt;/i&gt; Genus.</title>
        <authorList>
            <person name="Harrop T.W.R."/>
            <person name="Guhlin J."/>
            <person name="McLaughlin G.M."/>
            <person name="Permina E."/>
            <person name="Stockwell P."/>
            <person name="Gilligan J."/>
            <person name="Le Lec M.F."/>
            <person name="Gruber M.A.M."/>
            <person name="Quinn O."/>
            <person name="Lovegrove M."/>
            <person name="Duncan E.J."/>
            <person name="Remnant E.J."/>
            <person name="Van Eeckhoven J."/>
            <person name="Graham B."/>
            <person name="Knapp R.A."/>
            <person name="Langford K.W."/>
            <person name="Kronenberg Z."/>
            <person name="Press M.O."/>
            <person name="Eacker S.M."/>
            <person name="Wilson-Rankin E.E."/>
            <person name="Purcell J."/>
            <person name="Lester P.J."/>
            <person name="Dearden P.K."/>
        </authorList>
    </citation>
    <scope>NUCLEOTIDE SEQUENCE</scope>
    <source>
        <strain evidence="1">Volc-1</strain>
    </source>
</reference>
<dbReference type="Proteomes" id="UP000600918">
    <property type="component" value="Unassembled WGS sequence"/>
</dbReference>
<evidence type="ECO:0000313" key="1">
    <source>
        <dbReference type="EMBL" id="KAF7397181.1"/>
    </source>
</evidence>
<sequence length="69" mass="7969">MPREWFRKFCENNFNLSDTCPGRSAETDNGEILELIKSDQYRTIGEIGEILGINQSINQQDQGDYINLE</sequence>
<dbReference type="AlphaFoldDB" id="A0A834K101"/>
<keyword evidence="2" id="KW-1185">Reference proteome</keyword>
<accession>A0A834K101</accession>
<comment type="caution">
    <text evidence="1">The sequence shown here is derived from an EMBL/GenBank/DDBJ whole genome shotgun (WGS) entry which is preliminary data.</text>
</comment>
<evidence type="ECO:0000313" key="2">
    <source>
        <dbReference type="Proteomes" id="UP000600918"/>
    </source>
</evidence>
<organism evidence="1 2">
    <name type="scientific">Vespula pensylvanica</name>
    <name type="common">Western yellow jacket</name>
    <name type="synonym">Wasp</name>
    <dbReference type="NCBI Taxonomy" id="30213"/>
    <lineage>
        <taxon>Eukaryota</taxon>
        <taxon>Metazoa</taxon>
        <taxon>Ecdysozoa</taxon>
        <taxon>Arthropoda</taxon>
        <taxon>Hexapoda</taxon>
        <taxon>Insecta</taxon>
        <taxon>Pterygota</taxon>
        <taxon>Neoptera</taxon>
        <taxon>Endopterygota</taxon>
        <taxon>Hymenoptera</taxon>
        <taxon>Apocrita</taxon>
        <taxon>Aculeata</taxon>
        <taxon>Vespoidea</taxon>
        <taxon>Vespidae</taxon>
        <taxon>Vespinae</taxon>
        <taxon>Vespula</taxon>
    </lineage>
</organism>
<dbReference type="EMBL" id="JACSDY010000020">
    <property type="protein sequence ID" value="KAF7397181.1"/>
    <property type="molecule type" value="Genomic_DNA"/>
</dbReference>
<name>A0A834K101_VESPE</name>
<proteinExistence type="predicted"/>
<gene>
    <name evidence="1" type="ORF">H0235_016718</name>
</gene>
<protein>
    <submittedName>
        <fullName evidence="1">Uncharacterized protein</fullName>
    </submittedName>
</protein>